<dbReference type="AlphaFoldDB" id="A0A4Z2HYW4"/>
<evidence type="ECO:0000313" key="2">
    <source>
        <dbReference type="Proteomes" id="UP000314294"/>
    </source>
</evidence>
<evidence type="ECO:0000313" key="1">
    <source>
        <dbReference type="EMBL" id="TNN70525.1"/>
    </source>
</evidence>
<name>A0A4Z2HYW4_9TELE</name>
<dbReference type="EMBL" id="SRLO01000162">
    <property type="protein sequence ID" value="TNN70525.1"/>
    <property type="molecule type" value="Genomic_DNA"/>
</dbReference>
<accession>A0A4Z2HYW4</accession>
<gene>
    <name evidence="1" type="ORF">EYF80_019260</name>
</gene>
<keyword evidence="2" id="KW-1185">Reference proteome</keyword>
<proteinExistence type="predicted"/>
<sequence>MQREHQGTELQRAEADLKFDCLGSPSCSEPALACSRALLTTSSFSSVYDEHVEYTTAKTLETIQKHMCIVSTVYKDSNCSMNKTQSNTEREALSSTRQTHIRGGGTHRLQMEPMRAGGSTLTLQGVIDILPLLRYQSFQFAPGYGALG</sequence>
<dbReference type="Proteomes" id="UP000314294">
    <property type="component" value="Unassembled WGS sequence"/>
</dbReference>
<protein>
    <submittedName>
        <fullName evidence="1">Uncharacterized protein</fullName>
    </submittedName>
</protein>
<reference evidence="1 2" key="1">
    <citation type="submission" date="2019-03" db="EMBL/GenBank/DDBJ databases">
        <title>First draft genome of Liparis tanakae, snailfish: a comprehensive survey of snailfish specific genes.</title>
        <authorList>
            <person name="Kim W."/>
            <person name="Song I."/>
            <person name="Jeong J.-H."/>
            <person name="Kim D."/>
            <person name="Kim S."/>
            <person name="Ryu S."/>
            <person name="Song J.Y."/>
            <person name="Lee S.K."/>
        </authorList>
    </citation>
    <scope>NUCLEOTIDE SEQUENCE [LARGE SCALE GENOMIC DNA]</scope>
    <source>
        <tissue evidence="1">Muscle</tissue>
    </source>
</reference>
<comment type="caution">
    <text evidence="1">The sequence shown here is derived from an EMBL/GenBank/DDBJ whole genome shotgun (WGS) entry which is preliminary data.</text>
</comment>
<organism evidence="1 2">
    <name type="scientific">Liparis tanakae</name>
    <name type="common">Tanaka's snailfish</name>
    <dbReference type="NCBI Taxonomy" id="230148"/>
    <lineage>
        <taxon>Eukaryota</taxon>
        <taxon>Metazoa</taxon>
        <taxon>Chordata</taxon>
        <taxon>Craniata</taxon>
        <taxon>Vertebrata</taxon>
        <taxon>Euteleostomi</taxon>
        <taxon>Actinopterygii</taxon>
        <taxon>Neopterygii</taxon>
        <taxon>Teleostei</taxon>
        <taxon>Neoteleostei</taxon>
        <taxon>Acanthomorphata</taxon>
        <taxon>Eupercaria</taxon>
        <taxon>Perciformes</taxon>
        <taxon>Cottioidei</taxon>
        <taxon>Cottales</taxon>
        <taxon>Liparidae</taxon>
        <taxon>Liparis</taxon>
    </lineage>
</organism>